<reference evidence="4 5" key="1">
    <citation type="submission" date="2023-07" db="EMBL/GenBank/DDBJ databases">
        <title>Genomic Encyclopedia of Type Strains, Phase IV (KMG-IV): sequencing the most valuable type-strain genomes for metagenomic binning, comparative biology and taxonomic classification.</title>
        <authorList>
            <person name="Goeker M."/>
        </authorList>
    </citation>
    <scope>NUCLEOTIDE SEQUENCE [LARGE SCALE GENOMIC DNA]</scope>
    <source>
        <strain evidence="4 5">T98</strain>
    </source>
</reference>
<dbReference type="PANTHER" id="PTHR43877">
    <property type="entry name" value="AMINOALKYLPHOSPHONATE N-ACETYLTRANSFERASE-RELATED-RELATED"/>
    <property type="match status" value="1"/>
</dbReference>
<keyword evidence="2" id="KW-0012">Acyltransferase</keyword>
<dbReference type="Proteomes" id="UP001248709">
    <property type="component" value="Unassembled WGS sequence"/>
</dbReference>
<dbReference type="CDD" id="cd04301">
    <property type="entry name" value="NAT_SF"/>
    <property type="match status" value="2"/>
</dbReference>
<dbReference type="PANTHER" id="PTHR43877:SF2">
    <property type="entry name" value="AMINOALKYLPHOSPHONATE N-ACETYLTRANSFERASE-RELATED"/>
    <property type="match status" value="1"/>
</dbReference>
<keyword evidence="1" id="KW-0808">Transferase</keyword>
<dbReference type="SUPFAM" id="SSF55729">
    <property type="entry name" value="Acyl-CoA N-acyltransferases (Nat)"/>
    <property type="match status" value="2"/>
</dbReference>
<dbReference type="InterPro" id="IPR016181">
    <property type="entry name" value="Acyl_CoA_acyltransferase"/>
</dbReference>
<proteinExistence type="predicted"/>
<evidence type="ECO:0000256" key="1">
    <source>
        <dbReference type="ARBA" id="ARBA00022679"/>
    </source>
</evidence>
<dbReference type="InterPro" id="IPR050832">
    <property type="entry name" value="Bact_Acetyltransf"/>
</dbReference>
<feature type="domain" description="N-acetyltransferase" evidence="3">
    <location>
        <begin position="184"/>
        <end position="352"/>
    </location>
</feature>
<evidence type="ECO:0000259" key="3">
    <source>
        <dbReference type="PROSITE" id="PS51186"/>
    </source>
</evidence>
<evidence type="ECO:0000313" key="4">
    <source>
        <dbReference type="EMBL" id="MDT3424709.1"/>
    </source>
</evidence>
<dbReference type="RefSeq" id="WP_312000641.1">
    <property type="nucleotide sequence ID" value="NZ_JAUSUY010000001.1"/>
</dbReference>
<organism evidence="4 5">
    <name type="scientific">Paenibacillus forsythiae</name>
    <dbReference type="NCBI Taxonomy" id="365616"/>
    <lineage>
        <taxon>Bacteria</taxon>
        <taxon>Bacillati</taxon>
        <taxon>Bacillota</taxon>
        <taxon>Bacilli</taxon>
        <taxon>Bacillales</taxon>
        <taxon>Paenibacillaceae</taxon>
        <taxon>Paenibacillus</taxon>
    </lineage>
</organism>
<gene>
    <name evidence="4" type="ORF">J2Z22_000221</name>
</gene>
<name>A0ABU3H1L2_9BACL</name>
<comment type="caution">
    <text evidence="4">The sequence shown here is derived from an EMBL/GenBank/DDBJ whole genome shotgun (WGS) entry which is preliminary data.</text>
</comment>
<evidence type="ECO:0000256" key="2">
    <source>
        <dbReference type="ARBA" id="ARBA00023315"/>
    </source>
</evidence>
<dbReference type="InterPro" id="IPR000182">
    <property type="entry name" value="GNAT_dom"/>
</dbReference>
<dbReference type="PROSITE" id="PS51186">
    <property type="entry name" value="GNAT"/>
    <property type="match status" value="2"/>
</dbReference>
<keyword evidence="5" id="KW-1185">Reference proteome</keyword>
<dbReference type="Pfam" id="PF00583">
    <property type="entry name" value="Acetyltransf_1"/>
    <property type="match status" value="2"/>
</dbReference>
<sequence length="365" mass="41444">MSLPISREIHTPLGSLNVIRADSGMTGEVLRLLREAAQWMRDNGLTQWRPEQFEEEEIRNYFKEREVYIAMHGDTAAGMFTLQSGDPQYWGRRNNESFAYLHRLAVAMPFRGAGLGGKLLKFAAETATASGRRGLRLDTIADNVKLNRYYQSQGFRYMGTNDVGGGRLVNLYEEIKLSGDQDTVRLQYFDAADFDCLRRWSVSPEFLKQWAGPSLHFPIQDEELRRYLAGANHPAESELLVYSAVHMATNTVIGHLSLAGIDRDNGSARIGRVILDPEYRGKGMARRMIGEALRIGFESLELHRLALGVYDFNTSAIRTYEALGFRREGEQLEAARFGDRYVNLIEMAMLDREWSELKPSMAQLT</sequence>
<protein>
    <submittedName>
        <fullName evidence="4">RimJ/RimL family protein N-acetyltransferase</fullName>
    </submittedName>
</protein>
<dbReference type="Gene3D" id="3.40.630.30">
    <property type="match status" value="2"/>
</dbReference>
<evidence type="ECO:0000313" key="5">
    <source>
        <dbReference type="Proteomes" id="UP001248709"/>
    </source>
</evidence>
<accession>A0ABU3H1L2</accession>
<dbReference type="EMBL" id="JAUSUY010000001">
    <property type="protein sequence ID" value="MDT3424709.1"/>
    <property type="molecule type" value="Genomic_DNA"/>
</dbReference>
<feature type="domain" description="N-acetyltransferase" evidence="3">
    <location>
        <begin position="28"/>
        <end position="178"/>
    </location>
</feature>